<sequence length="56" mass="6236">MSDASDQKTPAAVTDEQGRRAWLDADVRAERWMPVKGLAVAALVVAVGWARARWWL</sequence>
<gene>
    <name evidence="1" type="ORF">FHW14_002540</name>
</gene>
<dbReference type="Proteomes" id="UP000590811">
    <property type="component" value="Unassembled WGS sequence"/>
</dbReference>
<proteinExistence type="predicted"/>
<dbReference type="AlphaFoldDB" id="A0A839PV08"/>
<protein>
    <submittedName>
        <fullName evidence="1">Uncharacterized protein</fullName>
    </submittedName>
</protein>
<name>A0A839PV08_9MICO</name>
<dbReference type="RefSeq" id="WP_184510537.1">
    <property type="nucleotide sequence ID" value="NZ_JACHVT010000005.1"/>
</dbReference>
<dbReference type="EMBL" id="JACHVT010000005">
    <property type="protein sequence ID" value="MBB2987357.1"/>
    <property type="molecule type" value="Genomic_DNA"/>
</dbReference>
<evidence type="ECO:0000313" key="1">
    <source>
        <dbReference type="EMBL" id="MBB2987357.1"/>
    </source>
</evidence>
<comment type="caution">
    <text evidence="1">The sequence shown here is derived from an EMBL/GenBank/DDBJ whole genome shotgun (WGS) entry which is preliminary data.</text>
</comment>
<organism evidence="1 2">
    <name type="scientific">Terracoccus luteus</name>
    <dbReference type="NCBI Taxonomy" id="53356"/>
    <lineage>
        <taxon>Bacteria</taxon>
        <taxon>Bacillati</taxon>
        <taxon>Actinomycetota</taxon>
        <taxon>Actinomycetes</taxon>
        <taxon>Micrococcales</taxon>
        <taxon>Intrasporangiaceae</taxon>
        <taxon>Terracoccus</taxon>
    </lineage>
</organism>
<reference evidence="1 2" key="1">
    <citation type="submission" date="2020-08" db="EMBL/GenBank/DDBJ databases">
        <title>Genomic Encyclopedia of Type Strains, Phase IV (KMG-V): Genome sequencing to study the core and pangenomes of soil and plant-associated prokaryotes.</title>
        <authorList>
            <person name="Whitman W."/>
        </authorList>
    </citation>
    <scope>NUCLEOTIDE SEQUENCE [LARGE SCALE GENOMIC DNA]</scope>
    <source>
        <strain evidence="1 2">B3ACCR2</strain>
    </source>
</reference>
<accession>A0A839PV08</accession>
<evidence type="ECO:0000313" key="2">
    <source>
        <dbReference type="Proteomes" id="UP000590811"/>
    </source>
</evidence>